<dbReference type="AlphaFoldDB" id="A0AAD4IZU2"/>
<dbReference type="EMBL" id="SDAM02000323">
    <property type="protein sequence ID" value="KAH6824608.1"/>
    <property type="molecule type" value="Genomic_DNA"/>
</dbReference>
<keyword evidence="2" id="KW-0472">Membrane</keyword>
<dbReference type="InterPro" id="IPR027417">
    <property type="entry name" value="P-loop_NTPase"/>
</dbReference>
<protein>
    <submittedName>
        <fullName evidence="3">Uncharacterized protein</fullName>
    </submittedName>
</protein>
<reference evidence="3 4" key="1">
    <citation type="journal article" date="2021" name="Nat. Commun.">
        <title>Incipient diploidization of the medicinal plant Perilla within 10,000 years.</title>
        <authorList>
            <person name="Zhang Y."/>
            <person name="Shen Q."/>
            <person name="Leng L."/>
            <person name="Zhang D."/>
            <person name="Chen S."/>
            <person name="Shi Y."/>
            <person name="Ning Z."/>
            <person name="Chen S."/>
        </authorList>
    </citation>
    <scope>NUCLEOTIDE SEQUENCE [LARGE SCALE GENOMIC DNA]</scope>
    <source>
        <strain evidence="4">cv. PC099</strain>
    </source>
</reference>
<keyword evidence="2" id="KW-1133">Transmembrane helix</keyword>
<feature type="region of interest" description="Disordered" evidence="1">
    <location>
        <begin position="17"/>
        <end position="41"/>
    </location>
</feature>
<dbReference type="SUPFAM" id="SSF52540">
    <property type="entry name" value="P-loop containing nucleoside triphosphate hydrolases"/>
    <property type="match status" value="1"/>
</dbReference>
<evidence type="ECO:0000256" key="1">
    <source>
        <dbReference type="SAM" id="MobiDB-lite"/>
    </source>
</evidence>
<name>A0AAD4IZU2_PERFH</name>
<dbReference type="PANTHER" id="PTHR14241">
    <property type="entry name" value="INTERFERON-INDUCED PROTEIN 44"/>
    <property type="match status" value="1"/>
</dbReference>
<comment type="caution">
    <text evidence="3">The sequence shown here is derived from an EMBL/GenBank/DDBJ whole genome shotgun (WGS) entry which is preliminary data.</text>
</comment>
<feature type="transmembrane region" description="Helical" evidence="2">
    <location>
        <begin position="361"/>
        <end position="382"/>
    </location>
</feature>
<accession>A0AAD4IZU2</accession>
<evidence type="ECO:0000313" key="4">
    <source>
        <dbReference type="Proteomes" id="UP001190926"/>
    </source>
</evidence>
<evidence type="ECO:0000313" key="3">
    <source>
        <dbReference type="EMBL" id="KAH6824608.1"/>
    </source>
</evidence>
<evidence type="ECO:0000256" key="2">
    <source>
        <dbReference type="SAM" id="Phobius"/>
    </source>
</evidence>
<dbReference type="Gene3D" id="3.40.50.300">
    <property type="entry name" value="P-loop containing nucleotide triphosphate hydrolases"/>
    <property type="match status" value="1"/>
</dbReference>
<dbReference type="Proteomes" id="UP001190926">
    <property type="component" value="Unassembled WGS sequence"/>
</dbReference>
<gene>
    <name evidence="3" type="ORF">C2S53_010704</name>
</gene>
<organism evidence="3 4">
    <name type="scientific">Perilla frutescens var. hirtella</name>
    <name type="common">Perilla citriodora</name>
    <name type="synonym">Perilla setoyensis</name>
    <dbReference type="NCBI Taxonomy" id="608512"/>
    <lineage>
        <taxon>Eukaryota</taxon>
        <taxon>Viridiplantae</taxon>
        <taxon>Streptophyta</taxon>
        <taxon>Embryophyta</taxon>
        <taxon>Tracheophyta</taxon>
        <taxon>Spermatophyta</taxon>
        <taxon>Magnoliopsida</taxon>
        <taxon>eudicotyledons</taxon>
        <taxon>Gunneridae</taxon>
        <taxon>Pentapetalae</taxon>
        <taxon>asterids</taxon>
        <taxon>lamiids</taxon>
        <taxon>Lamiales</taxon>
        <taxon>Lamiaceae</taxon>
        <taxon>Nepetoideae</taxon>
        <taxon>Elsholtzieae</taxon>
        <taxon>Perilla</taxon>
    </lineage>
</organism>
<proteinExistence type="predicted"/>
<keyword evidence="4" id="KW-1185">Reference proteome</keyword>
<sequence length="405" mass="45211">MGGDSYCFSLPTTEDLSLSGKDSPHESINSSGDEEGLRHKLENGSVMKDVTWIDEAEAAERQRLKVYSQILRSYEDIQPRVDRLEEAKNKILSYTPGSWADKAACTELSEYDRPNATSLLLIGPKGSGKSSLVNKISRVLEDRVFLPGRAQVSSSSSAGDGTFFLHEYMIPRGSGSFCVYDTRSLSLDSSENLKMIKRWMTKGVRHGELIRRKSDSMTLKAQLKCKARRSFFSGQVRPVDFVIFVVNGLSVLESMNSADEKKKGYSEMIAANFNNPLLSFKDDKPAIAVTHGDLLPLPDRVRVCAYLGQLLGVPPTGQIFDIPENNDPATTSTIFDMLIYCLERADRNLPVKDLFAEKVRAVAGLLFWIAAAMIVVFGIPGLHRSKPQAPPFKMEWHKIRHLWLE</sequence>
<dbReference type="PANTHER" id="PTHR14241:SF32">
    <property type="entry name" value="VWFA DOMAIN-CONTAINING PROTEIN-RELATED"/>
    <property type="match status" value="1"/>
</dbReference>
<keyword evidence="2" id="KW-0812">Transmembrane</keyword>